<accession>A0A6C0DW94</accession>
<reference evidence="1" key="1">
    <citation type="journal article" date="2020" name="Nature">
        <title>Giant virus diversity and host interactions through global metagenomics.</title>
        <authorList>
            <person name="Schulz F."/>
            <person name="Roux S."/>
            <person name="Paez-Espino D."/>
            <person name="Jungbluth S."/>
            <person name="Walsh D.A."/>
            <person name="Denef V.J."/>
            <person name="McMahon K.D."/>
            <person name="Konstantinidis K.T."/>
            <person name="Eloe-Fadrosh E.A."/>
            <person name="Kyrpides N.C."/>
            <person name="Woyke T."/>
        </authorList>
    </citation>
    <scope>NUCLEOTIDE SEQUENCE</scope>
    <source>
        <strain evidence="1">GVMAG-M-3300023174-68</strain>
    </source>
</reference>
<protein>
    <recommendedName>
        <fullName evidence="2">HNH nuclease domain-containing protein</fullName>
    </recommendedName>
</protein>
<name>A0A6C0DW94_9ZZZZ</name>
<sequence length="286" mass="34891">MNTKTCKSCGIEKHKTDDFPKNGRIFRAICKVCHSDKQKKRYDEDKETYLINKKKYYEENKQSIIVKNKEYRKENRDKICQQKNNYYQLNREEILKKTQTKDYKEKRNKYLQNRRKEDKTFALICAYRARLNEVLHKQKKNTYIEYLNCKREQFLEWIEFQIKDPLKWETYGKDWVIDHVIPIDFFDLEQDEQRYMCFSWFNLRPLLIKENLSKSNKIHIEAVEQHQNMLNNFKNVSYWYQADIEIYQWLRQKLGYGKNPSVLGNSQPSFQSCIIIQTEEGSTTKC</sequence>
<proteinExistence type="predicted"/>
<organism evidence="1">
    <name type="scientific">viral metagenome</name>
    <dbReference type="NCBI Taxonomy" id="1070528"/>
    <lineage>
        <taxon>unclassified sequences</taxon>
        <taxon>metagenomes</taxon>
        <taxon>organismal metagenomes</taxon>
    </lineage>
</organism>
<dbReference type="AlphaFoldDB" id="A0A6C0DW94"/>
<evidence type="ECO:0000313" key="1">
    <source>
        <dbReference type="EMBL" id="QHT20563.1"/>
    </source>
</evidence>
<dbReference type="EMBL" id="MN739679">
    <property type="protein sequence ID" value="QHT20563.1"/>
    <property type="molecule type" value="Genomic_DNA"/>
</dbReference>
<evidence type="ECO:0008006" key="2">
    <source>
        <dbReference type="Google" id="ProtNLM"/>
    </source>
</evidence>